<reference evidence="4 5" key="1">
    <citation type="submission" date="2011-02" db="EMBL/GenBank/DDBJ databases">
        <authorList>
            <person name="Nelson K.E."/>
            <person name="Sutton G."/>
            <person name="Torralba M."/>
            <person name="Durkin S."/>
            <person name="Harkins D."/>
            <person name="Montgomery R."/>
            <person name="Ziemer C."/>
            <person name="Klaassens E."/>
            <person name="Ocuiv P."/>
            <person name="Morrison M."/>
        </authorList>
    </citation>
    <scope>NUCLEOTIDE SEQUENCE [LARGE SCALE GENOMIC DNA]</scope>
    <source>
        <strain evidence="4 5">8</strain>
    </source>
</reference>
<dbReference type="GO" id="GO:0016020">
    <property type="term" value="C:membrane"/>
    <property type="evidence" value="ECO:0007669"/>
    <property type="project" value="InterPro"/>
</dbReference>
<dbReference type="OrthoDB" id="9790577at2"/>
<dbReference type="InterPro" id="IPR043130">
    <property type="entry name" value="CDP-OH_PTrfase_TM_dom"/>
</dbReference>
<keyword evidence="3" id="KW-0472">Membrane</keyword>
<keyword evidence="5" id="KW-1185">Reference proteome</keyword>
<evidence type="ECO:0000256" key="3">
    <source>
        <dbReference type="SAM" id="Phobius"/>
    </source>
</evidence>
<dbReference type="RefSeq" id="WP_002850158.1">
    <property type="nucleotide sequence ID" value="NZ_ADKM02000086.1"/>
</dbReference>
<dbReference type="eggNOG" id="COG0558">
    <property type="taxonomic scope" value="Bacteria"/>
</dbReference>
<feature type="transmembrane region" description="Helical" evidence="3">
    <location>
        <begin position="194"/>
        <end position="215"/>
    </location>
</feature>
<dbReference type="Pfam" id="PF01066">
    <property type="entry name" value="CDP-OH_P_transf"/>
    <property type="match status" value="1"/>
</dbReference>
<comment type="similarity">
    <text evidence="2">Belongs to the CDP-alcohol phosphatidyltransferase class-I family.</text>
</comment>
<dbReference type="GO" id="GO:0008654">
    <property type="term" value="P:phospholipid biosynthetic process"/>
    <property type="evidence" value="ECO:0007669"/>
    <property type="project" value="InterPro"/>
</dbReference>
<accession>E9SD09</accession>
<organism evidence="4 5">
    <name type="scientific">Ruminococcus albus 8</name>
    <dbReference type="NCBI Taxonomy" id="246199"/>
    <lineage>
        <taxon>Bacteria</taxon>
        <taxon>Bacillati</taxon>
        <taxon>Bacillota</taxon>
        <taxon>Clostridia</taxon>
        <taxon>Eubacteriales</taxon>
        <taxon>Oscillospiraceae</taxon>
        <taxon>Ruminococcus</taxon>
    </lineage>
</organism>
<dbReference type="InterPro" id="IPR048254">
    <property type="entry name" value="CDP_ALCOHOL_P_TRANSF_CS"/>
</dbReference>
<dbReference type="InterPro" id="IPR000462">
    <property type="entry name" value="CDP-OH_P_trans"/>
</dbReference>
<sequence length="223" mass="24675">MAEVYKNPVKKMIPSKLETGFQQFLYKHVGPHIPDGVTPNQVTTVSALGGVFAIVMTLLTNFSRLFWIGTIIGLAVHLVADDLDGYAARTRGLSSKAGAYYDLMVDILFSTFLIIAMGLSPAAHLLPAALAAPLYGVMNVTMMNYIIYFNEFQFPRLGPIEAHLMYAGISILSMIFGGKQLFAVAGHGVTLVDMFMYIAMIPMYYEMVRMAVALFRRLKESQK</sequence>
<proteinExistence type="inferred from homology"/>
<feature type="transmembrane region" description="Helical" evidence="3">
    <location>
        <begin position="125"/>
        <end position="148"/>
    </location>
</feature>
<evidence type="ECO:0000313" key="4">
    <source>
        <dbReference type="EMBL" id="EGC02791.1"/>
    </source>
</evidence>
<evidence type="ECO:0000256" key="1">
    <source>
        <dbReference type="ARBA" id="ARBA00022679"/>
    </source>
</evidence>
<dbReference type="Proteomes" id="UP000004259">
    <property type="component" value="Unassembled WGS sequence"/>
</dbReference>
<dbReference type="STRING" id="246199.CUS_6021"/>
<comment type="caution">
    <text evidence="4">The sequence shown here is derived from an EMBL/GenBank/DDBJ whole genome shotgun (WGS) entry which is preliminary data.</text>
</comment>
<evidence type="ECO:0000313" key="5">
    <source>
        <dbReference type="Proteomes" id="UP000004259"/>
    </source>
</evidence>
<dbReference type="EMBL" id="ADKM02000086">
    <property type="protein sequence ID" value="EGC02791.1"/>
    <property type="molecule type" value="Genomic_DNA"/>
</dbReference>
<name>E9SD09_RUMAL</name>
<feature type="transmembrane region" description="Helical" evidence="3">
    <location>
        <begin position="99"/>
        <end position="119"/>
    </location>
</feature>
<dbReference type="AlphaFoldDB" id="E9SD09"/>
<gene>
    <name evidence="4" type="ORF">CUS_6021</name>
</gene>
<dbReference type="GO" id="GO:0016780">
    <property type="term" value="F:phosphotransferase activity, for other substituted phosphate groups"/>
    <property type="evidence" value="ECO:0007669"/>
    <property type="project" value="InterPro"/>
</dbReference>
<keyword evidence="1 2" id="KW-0808">Transferase</keyword>
<protein>
    <submittedName>
        <fullName evidence="4">CDP-alcohol phosphatidyltransferase</fullName>
    </submittedName>
</protein>
<dbReference type="Gene3D" id="1.20.120.1760">
    <property type="match status" value="1"/>
</dbReference>
<evidence type="ECO:0000256" key="2">
    <source>
        <dbReference type="RuleBase" id="RU003750"/>
    </source>
</evidence>
<keyword evidence="3" id="KW-1133">Transmembrane helix</keyword>
<keyword evidence="3" id="KW-0812">Transmembrane</keyword>
<feature type="transmembrane region" description="Helical" evidence="3">
    <location>
        <begin position="65"/>
        <end position="87"/>
    </location>
</feature>
<feature type="transmembrane region" description="Helical" evidence="3">
    <location>
        <begin position="160"/>
        <end position="182"/>
    </location>
</feature>
<dbReference type="PROSITE" id="PS00379">
    <property type="entry name" value="CDP_ALCOHOL_P_TRANSF"/>
    <property type="match status" value="1"/>
</dbReference>